<dbReference type="PROSITE" id="PS50005">
    <property type="entry name" value="TPR"/>
    <property type="match status" value="1"/>
</dbReference>
<dbReference type="EMBL" id="BRLH01000019">
    <property type="protein sequence ID" value="GKX57590.1"/>
    <property type="molecule type" value="Genomic_DNA"/>
</dbReference>
<evidence type="ECO:0000256" key="3">
    <source>
        <dbReference type="ARBA" id="ARBA00022748"/>
    </source>
</evidence>
<feature type="transmembrane region" description="Helical" evidence="6">
    <location>
        <begin position="94"/>
        <end position="115"/>
    </location>
</feature>
<dbReference type="GO" id="GO:0017004">
    <property type="term" value="P:cytochrome complex assembly"/>
    <property type="evidence" value="ECO:0007669"/>
    <property type="project" value="UniProtKB-KW"/>
</dbReference>
<feature type="domain" description="Cytochrome c-type biogenesis protein H TPR" evidence="7">
    <location>
        <begin position="134"/>
        <end position="259"/>
    </location>
</feature>
<evidence type="ECO:0000313" key="9">
    <source>
        <dbReference type="Proteomes" id="UP001058124"/>
    </source>
</evidence>
<proteinExistence type="predicted"/>
<protein>
    <recommendedName>
        <fullName evidence="7">Cytochrome c-type biogenesis protein H TPR domain-containing protein</fullName>
    </recommendedName>
</protein>
<evidence type="ECO:0000259" key="7">
    <source>
        <dbReference type="Pfam" id="PF23914"/>
    </source>
</evidence>
<dbReference type="SUPFAM" id="SSF48452">
    <property type="entry name" value="TPR-like"/>
    <property type="match status" value="1"/>
</dbReference>
<dbReference type="InterPro" id="IPR011990">
    <property type="entry name" value="TPR-like_helical_dom_sf"/>
</dbReference>
<dbReference type="InterPro" id="IPR019734">
    <property type="entry name" value="TPR_rpt"/>
</dbReference>
<comment type="caution">
    <text evidence="8">The sequence shown here is derived from an EMBL/GenBank/DDBJ whole genome shotgun (WGS) entry which is preliminary data.</text>
</comment>
<sequence>MTAFWIGSGILALLAIAIVWLPFCRAGKAPPQTLREQVNVALYRQESALAERLFGCEESERRQAEALKEELALSLLQNAQDAPASAMDGKRSTLLTPVLMTVFTLVLTIGGYVAYGQYSSSAEFVRQGGNALFEGMSEEQMQDKVVAELMQRIRTSPNDSESWFLLGQRYLNSNAFENALVAFDRVAKIRGDDAEVLTAKATTLYYQAGQRMTPQAELLIQRALALDPNQITALMLLASDRFLNAQYQQAIDIWQRLLDSEDPRVDRARLIEAINMARMMK</sequence>
<dbReference type="InterPro" id="IPR056413">
    <property type="entry name" value="TPR_CcmH_CycH"/>
</dbReference>
<dbReference type="RefSeq" id="WP_051155813.1">
    <property type="nucleotide sequence ID" value="NZ_BRLH01000019.1"/>
</dbReference>
<name>A0AAV5N7J9_9GAMM</name>
<reference evidence="8" key="1">
    <citation type="submission" date="2022-06" db="EMBL/GenBank/DDBJ databases">
        <title>Draft genome sequences of Leminorella grimontii str. JCM5902.</title>
        <authorList>
            <person name="Wakabayashi Y."/>
            <person name="Kojima K."/>
        </authorList>
    </citation>
    <scope>NUCLEOTIDE SEQUENCE</scope>
    <source>
        <strain evidence="8">JCM 5902</strain>
    </source>
</reference>
<accession>A0AAV5N7J9</accession>
<dbReference type="PANTHER" id="PTHR47870">
    <property type="entry name" value="CYTOCHROME C-TYPE BIOGENESIS PROTEIN CCMH"/>
    <property type="match status" value="1"/>
</dbReference>
<organism evidence="8 9">
    <name type="scientific">Leminorella grimontii</name>
    <dbReference type="NCBI Taxonomy" id="82981"/>
    <lineage>
        <taxon>Bacteria</taxon>
        <taxon>Pseudomonadati</taxon>
        <taxon>Pseudomonadota</taxon>
        <taxon>Gammaproteobacteria</taxon>
        <taxon>Enterobacterales</taxon>
        <taxon>Budviciaceae</taxon>
        <taxon>Leminorella</taxon>
    </lineage>
</organism>
<gene>
    <name evidence="8" type="ORF">SOASR030_37020</name>
</gene>
<evidence type="ECO:0000313" key="8">
    <source>
        <dbReference type="EMBL" id="GKX57590.1"/>
    </source>
</evidence>
<dbReference type="GO" id="GO:0005886">
    <property type="term" value="C:plasma membrane"/>
    <property type="evidence" value="ECO:0007669"/>
    <property type="project" value="TreeGrafter"/>
</dbReference>
<dbReference type="Proteomes" id="UP001058124">
    <property type="component" value="Unassembled WGS sequence"/>
</dbReference>
<dbReference type="Pfam" id="PF23914">
    <property type="entry name" value="TPR_CcmH_CycH"/>
    <property type="match status" value="1"/>
</dbReference>
<keyword evidence="6" id="KW-1133">Transmembrane helix</keyword>
<feature type="repeat" description="TPR" evidence="5">
    <location>
        <begin position="160"/>
        <end position="193"/>
    </location>
</feature>
<dbReference type="PANTHER" id="PTHR47870:SF4">
    <property type="entry name" value="CYTOCHROME C-TYPE BIOGENESIS PROTEIN CYCH"/>
    <property type="match status" value="1"/>
</dbReference>
<dbReference type="InterPro" id="IPR051263">
    <property type="entry name" value="C-type_cytochrome_biogenesis"/>
</dbReference>
<keyword evidence="9" id="KW-1185">Reference proteome</keyword>
<comment type="subcellular location">
    <subcellularLocation>
        <location evidence="1">Cell envelope</location>
    </subcellularLocation>
</comment>
<evidence type="ECO:0000256" key="6">
    <source>
        <dbReference type="SAM" id="Phobius"/>
    </source>
</evidence>
<evidence type="ECO:0000256" key="2">
    <source>
        <dbReference type="ARBA" id="ARBA00022737"/>
    </source>
</evidence>
<keyword evidence="3" id="KW-0201">Cytochrome c-type biogenesis</keyword>
<dbReference type="AlphaFoldDB" id="A0AAV5N7J9"/>
<evidence type="ECO:0000256" key="4">
    <source>
        <dbReference type="ARBA" id="ARBA00022803"/>
    </source>
</evidence>
<evidence type="ECO:0000256" key="1">
    <source>
        <dbReference type="ARBA" id="ARBA00004196"/>
    </source>
</evidence>
<evidence type="ECO:0000256" key="5">
    <source>
        <dbReference type="PROSITE-ProRule" id="PRU00339"/>
    </source>
</evidence>
<keyword evidence="4 5" id="KW-0802">TPR repeat</keyword>
<keyword evidence="6" id="KW-0472">Membrane</keyword>
<keyword evidence="6" id="KW-0812">Transmembrane</keyword>
<keyword evidence="2" id="KW-0677">Repeat</keyword>
<dbReference type="InterPro" id="IPR017560">
    <property type="entry name" value="Cyt_c_biogenesis_CcmI"/>
</dbReference>
<dbReference type="Gene3D" id="1.25.40.10">
    <property type="entry name" value="Tetratricopeptide repeat domain"/>
    <property type="match status" value="1"/>
</dbReference>
<dbReference type="GO" id="GO:0030313">
    <property type="term" value="C:cell envelope"/>
    <property type="evidence" value="ECO:0007669"/>
    <property type="project" value="UniProtKB-SubCell"/>
</dbReference>
<dbReference type="NCBIfam" id="TIGR03142">
    <property type="entry name" value="cytochro_ccmI"/>
    <property type="match status" value="1"/>
</dbReference>